<keyword evidence="1" id="KW-0812">Transmembrane</keyword>
<organism evidence="2 3">
    <name type="scientific">Halorientalis persicus</name>
    <dbReference type="NCBI Taxonomy" id="1367881"/>
    <lineage>
        <taxon>Archaea</taxon>
        <taxon>Methanobacteriati</taxon>
        <taxon>Methanobacteriota</taxon>
        <taxon>Stenosarchaea group</taxon>
        <taxon>Halobacteria</taxon>
        <taxon>Halobacteriales</taxon>
        <taxon>Haloarculaceae</taxon>
        <taxon>Halorientalis</taxon>
    </lineage>
</organism>
<dbReference type="RefSeq" id="WP_092659719.1">
    <property type="nucleotide sequence ID" value="NZ_FOCX01000008.1"/>
</dbReference>
<evidence type="ECO:0000313" key="2">
    <source>
        <dbReference type="EMBL" id="SEO10371.1"/>
    </source>
</evidence>
<dbReference type="OrthoDB" id="233797at2157"/>
<feature type="transmembrane region" description="Helical" evidence="1">
    <location>
        <begin position="43"/>
        <end position="61"/>
    </location>
</feature>
<evidence type="ECO:0000256" key="1">
    <source>
        <dbReference type="SAM" id="Phobius"/>
    </source>
</evidence>
<keyword evidence="1" id="KW-0472">Membrane</keyword>
<dbReference type="AlphaFoldDB" id="A0A1H8LZ67"/>
<accession>A0A1H8LZ67</accession>
<protein>
    <submittedName>
        <fullName evidence="2">Uncharacterized protein</fullName>
    </submittedName>
</protein>
<name>A0A1H8LZ67_9EURY</name>
<keyword evidence="1" id="KW-1133">Transmembrane helix</keyword>
<dbReference type="EMBL" id="FOCX01000008">
    <property type="protein sequence ID" value="SEO10371.1"/>
    <property type="molecule type" value="Genomic_DNA"/>
</dbReference>
<reference evidence="3" key="1">
    <citation type="submission" date="2016-10" db="EMBL/GenBank/DDBJ databases">
        <authorList>
            <person name="Varghese N."/>
            <person name="Submissions S."/>
        </authorList>
    </citation>
    <scope>NUCLEOTIDE SEQUENCE [LARGE SCALE GENOMIC DNA]</scope>
    <source>
        <strain evidence="3">IBRC-M 10043</strain>
    </source>
</reference>
<keyword evidence="3" id="KW-1185">Reference proteome</keyword>
<dbReference type="Proteomes" id="UP000198775">
    <property type="component" value="Unassembled WGS sequence"/>
</dbReference>
<proteinExistence type="predicted"/>
<feature type="transmembrane region" description="Helical" evidence="1">
    <location>
        <begin position="12"/>
        <end position="31"/>
    </location>
</feature>
<gene>
    <name evidence="2" type="ORF">SAMN05216388_100863</name>
</gene>
<evidence type="ECO:0000313" key="3">
    <source>
        <dbReference type="Proteomes" id="UP000198775"/>
    </source>
</evidence>
<sequence length="65" mass="6943">MSDGFPSSWTDPTYVSTVVMVLAAGALFFYAALTPGEPAPETVGFVLLWVSLPATVAYELARRFG</sequence>